<accession>I3Y005</accession>
<dbReference type="OrthoDB" id="5540893at2"/>
<gene>
    <name evidence="1" type="ordered locus">Sulba_2254</name>
</gene>
<evidence type="ECO:0000313" key="1">
    <source>
        <dbReference type="EMBL" id="AFL69529.1"/>
    </source>
</evidence>
<dbReference type="Proteomes" id="UP000006176">
    <property type="component" value="Chromosome"/>
</dbReference>
<keyword evidence="2" id="KW-1185">Reference proteome</keyword>
<dbReference type="STRING" id="760154.Sulba_2254"/>
<dbReference type="eggNOG" id="ENOG5032IP1">
    <property type="taxonomic scope" value="Bacteria"/>
</dbReference>
<dbReference type="EMBL" id="CP003333">
    <property type="protein sequence ID" value="AFL69529.1"/>
    <property type="molecule type" value="Genomic_DNA"/>
</dbReference>
<evidence type="ECO:0000313" key="2">
    <source>
        <dbReference type="Proteomes" id="UP000006176"/>
    </source>
</evidence>
<dbReference type="HOGENOM" id="CLU_098611_0_0_7"/>
<dbReference type="PATRIC" id="fig|760154.4.peg.2257"/>
<reference evidence="1 2" key="1">
    <citation type="submission" date="2012-06" db="EMBL/GenBank/DDBJ databases">
        <title>Complete sequence of Sulfurospirillum barnesii SES-3.</title>
        <authorList>
            <consortium name="US DOE Joint Genome Institute"/>
            <person name="Lucas S."/>
            <person name="Han J."/>
            <person name="Lapidus A."/>
            <person name="Cheng J.-F."/>
            <person name="Goodwin L."/>
            <person name="Pitluck S."/>
            <person name="Peters L."/>
            <person name="Ovchinnikova G."/>
            <person name="Lu M."/>
            <person name="Detter J.C."/>
            <person name="Han C."/>
            <person name="Tapia R."/>
            <person name="Land M."/>
            <person name="Hauser L."/>
            <person name="Kyrpides N."/>
            <person name="Ivanova N."/>
            <person name="Pagani I."/>
            <person name="Stolz J."/>
            <person name="Arkin A."/>
            <person name="Dehal P."/>
            <person name="Oremland R."/>
            <person name="Saltikov C."/>
            <person name="Basu P."/>
            <person name="Hollibaugh J."/>
            <person name="Newman D."/>
            <person name="Stolyar S."/>
            <person name="Hazen T."/>
            <person name="Woyke T."/>
        </authorList>
    </citation>
    <scope>NUCLEOTIDE SEQUENCE [LARGE SCALE GENOMIC DNA]</scope>
    <source>
        <strain evidence="2">ATCC 700032 / DSM 10660 / SES-3</strain>
    </source>
</reference>
<dbReference type="KEGG" id="sba:Sulba_2254"/>
<dbReference type="PROSITE" id="PS51257">
    <property type="entry name" value="PROKAR_LIPOPROTEIN"/>
    <property type="match status" value="1"/>
</dbReference>
<dbReference type="AlphaFoldDB" id="I3Y005"/>
<name>I3Y005_SULBS</name>
<sequence length="194" mass="21223">MKSIIGGIFLVLLLSGCSHKISIAPSLNDIREVQVENKADVNVGYYISDEAKKTATTTPGGGGDNITYTPYADLEGALNTMLSRKFKRVYAVKSLEDKAYIANKNIIYLFTTTIKTDSSSTNVLIWPPTDFTVELSCNAVNLDGAMVWSDTMSAKGHASAGELMKDFSLSAKRATETAFKEMLLKLEKTDKFNQ</sequence>
<evidence type="ECO:0008006" key="3">
    <source>
        <dbReference type="Google" id="ProtNLM"/>
    </source>
</evidence>
<dbReference type="RefSeq" id="WP_014770392.1">
    <property type="nucleotide sequence ID" value="NC_018002.1"/>
</dbReference>
<organism evidence="1 2">
    <name type="scientific">Sulfurospirillum barnesii (strain ATCC 700032 / DSM 10660 / SES-3)</name>
    <dbReference type="NCBI Taxonomy" id="760154"/>
    <lineage>
        <taxon>Bacteria</taxon>
        <taxon>Pseudomonadati</taxon>
        <taxon>Campylobacterota</taxon>
        <taxon>Epsilonproteobacteria</taxon>
        <taxon>Campylobacterales</taxon>
        <taxon>Sulfurospirillaceae</taxon>
        <taxon>Sulfurospirillum</taxon>
    </lineage>
</organism>
<protein>
    <recommendedName>
        <fullName evidence="3">Lipoprotein</fullName>
    </recommendedName>
</protein>
<proteinExistence type="predicted"/>